<evidence type="ECO:0000256" key="1">
    <source>
        <dbReference type="SAM" id="MobiDB-lite"/>
    </source>
</evidence>
<reference evidence="2" key="2">
    <citation type="submission" date="2017-06" db="EMBL/GenBank/DDBJ databases">
        <title>WGS assembly of Brachypodium distachyon.</title>
        <authorList>
            <consortium name="The International Brachypodium Initiative"/>
            <person name="Lucas S."/>
            <person name="Harmon-Smith M."/>
            <person name="Lail K."/>
            <person name="Tice H."/>
            <person name="Grimwood J."/>
            <person name="Bruce D."/>
            <person name="Barry K."/>
            <person name="Shu S."/>
            <person name="Lindquist E."/>
            <person name="Wang M."/>
            <person name="Pitluck S."/>
            <person name="Vogel J.P."/>
            <person name="Garvin D.F."/>
            <person name="Mockler T.C."/>
            <person name="Schmutz J."/>
            <person name="Rokhsar D."/>
            <person name="Bevan M.W."/>
        </authorList>
    </citation>
    <scope>NUCLEOTIDE SEQUENCE</scope>
    <source>
        <strain evidence="2">Bd21</strain>
    </source>
</reference>
<evidence type="ECO:0000313" key="4">
    <source>
        <dbReference type="Proteomes" id="UP000008810"/>
    </source>
</evidence>
<accession>A0A0Q3G0P0</accession>
<evidence type="ECO:0000313" key="3">
    <source>
        <dbReference type="EnsemblPlants" id="KQK05088"/>
    </source>
</evidence>
<protein>
    <submittedName>
        <fullName evidence="2 3">Uncharacterized protein</fullName>
    </submittedName>
</protein>
<reference evidence="2 3" key="1">
    <citation type="journal article" date="2010" name="Nature">
        <title>Genome sequencing and analysis of the model grass Brachypodium distachyon.</title>
        <authorList>
            <consortium name="International Brachypodium Initiative"/>
        </authorList>
    </citation>
    <scope>NUCLEOTIDE SEQUENCE [LARGE SCALE GENOMIC DNA]</scope>
    <source>
        <strain evidence="2 3">Bd21</strain>
    </source>
</reference>
<evidence type="ECO:0000313" key="2">
    <source>
        <dbReference type="EMBL" id="KQK05088.2"/>
    </source>
</evidence>
<sequence>LQRCLLRPPPPPPPPAALSSAPPQPASHAPHPVSALLFNSRCRRPCPLASSCTPAPPAASVPRRTSSAAFAQARPAVSQALQRSAVSVAIHIRFTKEVN</sequence>
<feature type="compositionally biased region" description="Pro residues" evidence="1">
    <location>
        <begin position="7"/>
        <end position="16"/>
    </location>
</feature>
<reference evidence="3" key="3">
    <citation type="submission" date="2018-08" db="UniProtKB">
        <authorList>
            <consortium name="EnsemblPlants"/>
        </authorList>
    </citation>
    <scope>IDENTIFICATION</scope>
    <source>
        <strain evidence="3">cv. Bd21</strain>
    </source>
</reference>
<keyword evidence="4" id="KW-1185">Reference proteome</keyword>
<gene>
    <name evidence="2" type="ORF">BRADI_2g17899v3</name>
</gene>
<feature type="non-terminal residue" evidence="2">
    <location>
        <position position="1"/>
    </location>
</feature>
<name>A0A0Q3G0P0_BRADI</name>
<dbReference type="ExpressionAtlas" id="A0A0Q3G0P0">
    <property type="expression patterns" value="baseline"/>
</dbReference>
<dbReference type="Proteomes" id="UP000008810">
    <property type="component" value="Chromosome 2"/>
</dbReference>
<dbReference type="EnsemblPlants" id="KQK05088">
    <property type="protein sequence ID" value="KQK05088"/>
    <property type="gene ID" value="BRADI_2g17899v3"/>
</dbReference>
<dbReference type="Gramene" id="KQK05088">
    <property type="protein sequence ID" value="KQK05088"/>
    <property type="gene ID" value="BRADI_2g17899v3"/>
</dbReference>
<dbReference type="InParanoid" id="A0A0Q3G0P0"/>
<proteinExistence type="predicted"/>
<feature type="compositionally biased region" description="Low complexity" evidence="1">
    <location>
        <begin position="17"/>
        <end position="32"/>
    </location>
</feature>
<dbReference type="EMBL" id="CM000881">
    <property type="protein sequence ID" value="KQK05088.2"/>
    <property type="molecule type" value="Genomic_DNA"/>
</dbReference>
<organism evidence="2">
    <name type="scientific">Brachypodium distachyon</name>
    <name type="common">Purple false brome</name>
    <name type="synonym">Trachynia distachya</name>
    <dbReference type="NCBI Taxonomy" id="15368"/>
    <lineage>
        <taxon>Eukaryota</taxon>
        <taxon>Viridiplantae</taxon>
        <taxon>Streptophyta</taxon>
        <taxon>Embryophyta</taxon>
        <taxon>Tracheophyta</taxon>
        <taxon>Spermatophyta</taxon>
        <taxon>Magnoliopsida</taxon>
        <taxon>Liliopsida</taxon>
        <taxon>Poales</taxon>
        <taxon>Poaceae</taxon>
        <taxon>BOP clade</taxon>
        <taxon>Pooideae</taxon>
        <taxon>Stipodae</taxon>
        <taxon>Brachypodieae</taxon>
        <taxon>Brachypodium</taxon>
    </lineage>
</organism>
<dbReference type="AlphaFoldDB" id="A0A0Q3G0P0"/>
<feature type="region of interest" description="Disordered" evidence="1">
    <location>
        <begin position="1"/>
        <end position="32"/>
    </location>
</feature>